<evidence type="ECO:0000256" key="2">
    <source>
        <dbReference type="SAM" id="Phobius"/>
    </source>
</evidence>
<feature type="region of interest" description="Disordered" evidence="1">
    <location>
        <begin position="102"/>
        <end position="143"/>
    </location>
</feature>
<keyword evidence="2" id="KW-0812">Transmembrane</keyword>
<dbReference type="EMBL" id="KN834794">
    <property type="protein sequence ID" value="KIK56887.1"/>
    <property type="molecule type" value="Genomic_DNA"/>
</dbReference>
<reference evidence="3 4" key="1">
    <citation type="submission" date="2014-04" db="EMBL/GenBank/DDBJ databases">
        <title>Evolutionary Origins and Diversification of the Mycorrhizal Mutualists.</title>
        <authorList>
            <consortium name="DOE Joint Genome Institute"/>
            <consortium name="Mycorrhizal Genomics Consortium"/>
            <person name="Kohler A."/>
            <person name="Kuo A."/>
            <person name="Nagy L.G."/>
            <person name="Floudas D."/>
            <person name="Copeland A."/>
            <person name="Barry K.W."/>
            <person name="Cichocki N."/>
            <person name="Veneault-Fourrey C."/>
            <person name="LaButti K."/>
            <person name="Lindquist E.A."/>
            <person name="Lipzen A."/>
            <person name="Lundell T."/>
            <person name="Morin E."/>
            <person name="Murat C."/>
            <person name="Riley R."/>
            <person name="Ohm R."/>
            <person name="Sun H."/>
            <person name="Tunlid A."/>
            <person name="Henrissat B."/>
            <person name="Grigoriev I.V."/>
            <person name="Hibbett D.S."/>
            <person name="Martin F."/>
        </authorList>
    </citation>
    <scope>NUCLEOTIDE SEQUENCE [LARGE SCALE GENOMIC DNA]</scope>
    <source>
        <strain evidence="3 4">FD-317 M1</strain>
    </source>
</reference>
<keyword evidence="2" id="KW-1133">Transmembrane helix</keyword>
<organism evidence="3 4">
    <name type="scientific">Collybiopsis luxurians FD-317 M1</name>
    <dbReference type="NCBI Taxonomy" id="944289"/>
    <lineage>
        <taxon>Eukaryota</taxon>
        <taxon>Fungi</taxon>
        <taxon>Dikarya</taxon>
        <taxon>Basidiomycota</taxon>
        <taxon>Agaricomycotina</taxon>
        <taxon>Agaricomycetes</taxon>
        <taxon>Agaricomycetidae</taxon>
        <taxon>Agaricales</taxon>
        <taxon>Marasmiineae</taxon>
        <taxon>Omphalotaceae</taxon>
        <taxon>Collybiopsis</taxon>
        <taxon>Collybiopsis luxurians</taxon>
    </lineage>
</organism>
<protein>
    <submittedName>
        <fullName evidence="3">Uncharacterized protein</fullName>
    </submittedName>
</protein>
<feature type="compositionally biased region" description="Basic and acidic residues" evidence="1">
    <location>
        <begin position="122"/>
        <end position="143"/>
    </location>
</feature>
<accession>A0A0D0CFK2</accession>
<sequence length="143" mass="15688">MSLSRGAIAGIAVGSVVIFFITFNTLLYLWVKRTKGRHSDHNWGTRYSVGSSLNPTSGISGSKSTSTRKPYTQRTDRSPRFSESSIYLTSYYSVSFPEPTYHHSNHGAAGEVGDGMLPETGGIRDGENNRDDECGDRDMSRGN</sequence>
<name>A0A0D0CFK2_9AGAR</name>
<dbReference type="HOGENOM" id="CLU_1806378_0_0_1"/>
<feature type="region of interest" description="Disordered" evidence="1">
    <location>
        <begin position="52"/>
        <end position="80"/>
    </location>
</feature>
<evidence type="ECO:0000313" key="3">
    <source>
        <dbReference type="EMBL" id="KIK56887.1"/>
    </source>
</evidence>
<dbReference type="AlphaFoldDB" id="A0A0D0CFK2"/>
<evidence type="ECO:0000313" key="4">
    <source>
        <dbReference type="Proteomes" id="UP000053593"/>
    </source>
</evidence>
<keyword evidence="4" id="KW-1185">Reference proteome</keyword>
<dbReference type="Proteomes" id="UP000053593">
    <property type="component" value="Unassembled WGS sequence"/>
</dbReference>
<feature type="compositionally biased region" description="Low complexity" evidence="1">
    <location>
        <begin position="56"/>
        <end position="67"/>
    </location>
</feature>
<feature type="transmembrane region" description="Helical" evidence="2">
    <location>
        <begin position="6"/>
        <end position="31"/>
    </location>
</feature>
<gene>
    <name evidence="3" type="ORF">GYMLUDRAFT_776144</name>
</gene>
<proteinExistence type="predicted"/>
<evidence type="ECO:0000256" key="1">
    <source>
        <dbReference type="SAM" id="MobiDB-lite"/>
    </source>
</evidence>
<keyword evidence="2" id="KW-0472">Membrane</keyword>